<dbReference type="InterPro" id="IPR003713">
    <property type="entry name" value="FliS"/>
</dbReference>
<evidence type="ECO:0000313" key="7">
    <source>
        <dbReference type="EMBL" id="TDQ36941.1"/>
    </source>
</evidence>
<evidence type="ECO:0000256" key="2">
    <source>
        <dbReference type="ARBA" id="ARBA00008787"/>
    </source>
</evidence>
<reference evidence="7 8" key="1">
    <citation type="submission" date="2019-03" db="EMBL/GenBank/DDBJ databases">
        <title>Genomic Encyclopedia of Type Strains, Phase IV (KMG-IV): sequencing the most valuable type-strain genomes for metagenomic binning, comparative biology and taxonomic classification.</title>
        <authorList>
            <person name="Goeker M."/>
        </authorList>
    </citation>
    <scope>NUCLEOTIDE SEQUENCE [LARGE SCALE GENOMIC DNA]</scope>
    <source>
        <strain evidence="7 8">DSM 28697</strain>
    </source>
</reference>
<comment type="subcellular location">
    <subcellularLocation>
        <location evidence="1 6">Cytoplasm</location>
        <location evidence="1 6">Cytosol</location>
    </subcellularLocation>
</comment>
<sequence length="148" mass="16575">MFSTSLNIESTAEATMSIQNPYQAYQQNSVTTASPGELTLMLYNGCLKFIGQARNAIKNGEQARKNEALLKAQKIISELSVTLRGNDDLAGQMQSMYEYINHQLVQANTNNSEAALNEAEQYVTEFRDTWKEVLKSVRKQQFQKGGQA</sequence>
<evidence type="ECO:0000256" key="1">
    <source>
        <dbReference type="ARBA" id="ARBA00004514"/>
    </source>
</evidence>
<keyword evidence="5" id="KW-0143">Chaperone</keyword>
<dbReference type="GO" id="GO:0044780">
    <property type="term" value="P:bacterial-type flagellum assembly"/>
    <property type="evidence" value="ECO:0007669"/>
    <property type="project" value="InterPro"/>
</dbReference>
<dbReference type="CDD" id="cd16098">
    <property type="entry name" value="FliS"/>
    <property type="match status" value="1"/>
</dbReference>
<keyword evidence="4 6" id="KW-1005">Bacterial flagellum biogenesis</keyword>
<protein>
    <recommendedName>
        <fullName evidence="6">Flagellar secretion chaperone FliS</fullName>
    </recommendedName>
</protein>
<dbReference type="PIRSF" id="PIRSF039090">
    <property type="entry name" value="Flis"/>
    <property type="match status" value="1"/>
</dbReference>
<dbReference type="NCBIfam" id="TIGR00208">
    <property type="entry name" value="fliS"/>
    <property type="match status" value="1"/>
</dbReference>
<dbReference type="GO" id="GO:0005829">
    <property type="term" value="C:cytosol"/>
    <property type="evidence" value="ECO:0007669"/>
    <property type="project" value="UniProtKB-SubCell"/>
</dbReference>
<evidence type="ECO:0000256" key="6">
    <source>
        <dbReference type="PIRNR" id="PIRNR039090"/>
    </source>
</evidence>
<keyword evidence="8" id="KW-1185">Reference proteome</keyword>
<proteinExistence type="inferred from homology"/>
<dbReference type="Proteomes" id="UP000295632">
    <property type="component" value="Unassembled WGS sequence"/>
</dbReference>
<dbReference type="Pfam" id="PF02561">
    <property type="entry name" value="FliS"/>
    <property type="match status" value="1"/>
</dbReference>
<dbReference type="AlphaFoldDB" id="A0A4R6TUA6"/>
<evidence type="ECO:0000313" key="8">
    <source>
        <dbReference type="Proteomes" id="UP000295632"/>
    </source>
</evidence>
<evidence type="ECO:0000256" key="4">
    <source>
        <dbReference type="ARBA" id="ARBA00022795"/>
    </source>
</evidence>
<evidence type="ECO:0000256" key="3">
    <source>
        <dbReference type="ARBA" id="ARBA00022490"/>
    </source>
</evidence>
<dbReference type="PANTHER" id="PTHR34773:SF1">
    <property type="entry name" value="FLAGELLAR SECRETION CHAPERONE FLIS"/>
    <property type="match status" value="1"/>
</dbReference>
<dbReference type="PANTHER" id="PTHR34773">
    <property type="entry name" value="FLAGELLAR SECRETION CHAPERONE FLIS"/>
    <property type="match status" value="1"/>
</dbReference>
<organism evidence="7 8">
    <name type="scientific">Aureibacillus halotolerans</name>
    <dbReference type="NCBI Taxonomy" id="1508390"/>
    <lineage>
        <taxon>Bacteria</taxon>
        <taxon>Bacillati</taxon>
        <taxon>Bacillota</taxon>
        <taxon>Bacilli</taxon>
        <taxon>Bacillales</taxon>
        <taxon>Bacillaceae</taxon>
        <taxon>Aureibacillus</taxon>
    </lineage>
</organism>
<gene>
    <name evidence="7" type="ORF">EV213_11534</name>
</gene>
<keyword evidence="7" id="KW-0282">Flagellum</keyword>
<keyword evidence="7" id="KW-0969">Cilium</keyword>
<evidence type="ECO:0000256" key="5">
    <source>
        <dbReference type="ARBA" id="ARBA00023186"/>
    </source>
</evidence>
<dbReference type="Gene3D" id="1.20.120.340">
    <property type="entry name" value="Flagellar protein FliS"/>
    <property type="match status" value="1"/>
</dbReference>
<comment type="caution">
    <text evidence="7">The sequence shown here is derived from an EMBL/GenBank/DDBJ whole genome shotgun (WGS) entry which is preliminary data.</text>
</comment>
<keyword evidence="3 6" id="KW-0963">Cytoplasm</keyword>
<dbReference type="GO" id="GO:0071973">
    <property type="term" value="P:bacterial-type flagellum-dependent cell motility"/>
    <property type="evidence" value="ECO:0007669"/>
    <property type="project" value="TreeGrafter"/>
</dbReference>
<comment type="similarity">
    <text evidence="2 6">Belongs to the FliS family.</text>
</comment>
<dbReference type="EMBL" id="SNYJ01000015">
    <property type="protein sequence ID" value="TDQ36941.1"/>
    <property type="molecule type" value="Genomic_DNA"/>
</dbReference>
<dbReference type="SUPFAM" id="SSF101116">
    <property type="entry name" value="Flagellar export chaperone FliS"/>
    <property type="match status" value="1"/>
</dbReference>
<keyword evidence="7" id="KW-0966">Cell projection</keyword>
<name>A0A4R6TUA6_9BACI</name>
<accession>A0A4R6TUA6</accession>
<dbReference type="InterPro" id="IPR036584">
    <property type="entry name" value="FliS_sf"/>
</dbReference>